<comment type="caution">
    <text evidence="8">The sequence shown here is derived from an EMBL/GenBank/DDBJ whole genome shotgun (WGS) entry which is preliminary data.</text>
</comment>
<dbReference type="AlphaFoldDB" id="A0A6A1V909"/>
<dbReference type="PROSITE" id="PS50896">
    <property type="entry name" value="LISH"/>
    <property type="match status" value="1"/>
</dbReference>
<name>A0A6A1V909_9ROSI</name>
<dbReference type="InterPro" id="IPR006594">
    <property type="entry name" value="LisH"/>
</dbReference>
<comment type="subunit">
    <text evidence="5">Interacts with RANBPM.</text>
</comment>
<dbReference type="PANTHER" id="PTHR22838">
    <property type="entry name" value="WD REPEAT PROTEIN 26-RELATED"/>
    <property type="match status" value="1"/>
</dbReference>
<organism evidence="8 9">
    <name type="scientific">Morella rubra</name>
    <name type="common">Chinese bayberry</name>
    <dbReference type="NCBI Taxonomy" id="262757"/>
    <lineage>
        <taxon>Eukaryota</taxon>
        <taxon>Viridiplantae</taxon>
        <taxon>Streptophyta</taxon>
        <taxon>Embryophyta</taxon>
        <taxon>Tracheophyta</taxon>
        <taxon>Spermatophyta</taxon>
        <taxon>Magnoliopsida</taxon>
        <taxon>eudicotyledons</taxon>
        <taxon>Gunneridae</taxon>
        <taxon>Pentapetalae</taxon>
        <taxon>rosids</taxon>
        <taxon>fabids</taxon>
        <taxon>Fagales</taxon>
        <taxon>Myricaceae</taxon>
        <taxon>Morella</taxon>
    </lineage>
</organism>
<evidence type="ECO:0000256" key="2">
    <source>
        <dbReference type="ARBA" id="ARBA00022490"/>
    </source>
</evidence>
<proteinExistence type="predicted"/>
<dbReference type="PANTHER" id="PTHR22838:SF23">
    <property type="entry name" value="WD REPEAT-CONTAINING PROTEIN WDS HOMOLOG"/>
    <property type="match status" value="1"/>
</dbReference>
<dbReference type="CDD" id="cd00200">
    <property type="entry name" value="WD40"/>
    <property type="match status" value="1"/>
</dbReference>
<dbReference type="InterPro" id="IPR001680">
    <property type="entry name" value="WD40_rpt"/>
</dbReference>
<keyword evidence="2" id="KW-0963">Cytoplasm</keyword>
<dbReference type="PROSITE" id="PS50897">
    <property type="entry name" value="CTLH"/>
    <property type="match status" value="1"/>
</dbReference>
<dbReference type="InterPro" id="IPR015943">
    <property type="entry name" value="WD40/YVTN_repeat-like_dom_sf"/>
</dbReference>
<dbReference type="InterPro" id="IPR051350">
    <property type="entry name" value="WD_repeat-ST_regulator"/>
</dbReference>
<dbReference type="PROSITE" id="PS50082">
    <property type="entry name" value="WD_REPEATS_2"/>
    <property type="match status" value="3"/>
</dbReference>
<feature type="repeat" description="WD" evidence="6">
    <location>
        <begin position="242"/>
        <end position="274"/>
    </location>
</feature>
<dbReference type="SUPFAM" id="SSF50978">
    <property type="entry name" value="WD40 repeat-like"/>
    <property type="match status" value="1"/>
</dbReference>
<sequence length="567" mass="64235">MRAFDYKTRETSAKRHKTCYNPMLMENSLAVLGSKGLIKRHEFVRVIIQSLYSLGYKKSASCLESESGISYKSVDFGMLESQILCGNWDDCTRTLGAIMDLMDETRASALFLVFNQCLFEYLNRGDDAMALAILQKEVSALRLGKDKTHSLAQSILSLKHVELGKIDDNVLRELRKKLLTELEKLLPPPILLPERRLEHLVETAVSAQIDSCMYHNTLDAVSLFDDHCCGRDQIPTETVQILTDHKNEVWFVQFSNNGEYLASSSSDCTAMIWQGLDDYDVRTGFPLSTDGNWHKVLVDGRLKLQHTLRSHQNPVSFVAWSPDDTKLLTCGNGEVLKLWDVETGSCKHTFRDHGFVVSSCAWFPDSKRLVCGSSDPEKGIYMWDCHGNEIKAWSGMRMPKILDLAVTPDGESLISIFSEKEVRIFNLVTNSERVISEEHSTSLSISVDGKFFIVNLNSQEIHMWDVAGKWETPLKYMGHKQHKYVIRSCFGGMNSTFIASGSENSQVYIWNRRNSMPIEVLSGHSMTVNCVSWNPRRPQMLASASDDHTIRIWGPSLSRKMQPESLH</sequence>
<reference evidence="8 9" key="1">
    <citation type="journal article" date="2019" name="Plant Biotechnol. J.">
        <title>The red bayberry genome and genetic basis of sex determination.</title>
        <authorList>
            <person name="Jia H.M."/>
            <person name="Jia H.J."/>
            <person name="Cai Q.L."/>
            <person name="Wang Y."/>
            <person name="Zhao H.B."/>
            <person name="Yang W.F."/>
            <person name="Wang G.Y."/>
            <person name="Li Y.H."/>
            <person name="Zhan D.L."/>
            <person name="Shen Y.T."/>
            <person name="Niu Q.F."/>
            <person name="Chang L."/>
            <person name="Qiu J."/>
            <person name="Zhao L."/>
            <person name="Xie H.B."/>
            <person name="Fu W.Y."/>
            <person name="Jin J."/>
            <person name="Li X.W."/>
            <person name="Jiao Y."/>
            <person name="Zhou C.C."/>
            <person name="Tu T."/>
            <person name="Chai C.Y."/>
            <person name="Gao J.L."/>
            <person name="Fan L.J."/>
            <person name="van de Weg E."/>
            <person name="Wang J.Y."/>
            <person name="Gao Z.S."/>
        </authorList>
    </citation>
    <scope>NUCLEOTIDE SEQUENCE [LARGE SCALE GENOMIC DNA]</scope>
    <source>
        <tissue evidence="8">Leaves</tissue>
    </source>
</reference>
<keyword evidence="4" id="KW-0677">Repeat</keyword>
<comment type="subcellular location">
    <subcellularLocation>
        <location evidence="1">Cytoplasm</location>
    </subcellularLocation>
</comment>
<dbReference type="EMBL" id="RXIC02000024">
    <property type="protein sequence ID" value="KAB1208656.1"/>
    <property type="molecule type" value="Genomic_DNA"/>
</dbReference>
<feature type="repeat" description="WD" evidence="6">
    <location>
        <begin position="308"/>
        <end position="349"/>
    </location>
</feature>
<protein>
    <submittedName>
        <fullName evidence="8">WD repeat-containing protein 26</fullName>
    </submittedName>
</protein>
<evidence type="ECO:0000256" key="1">
    <source>
        <dbReference type="ARBA" id="ARBA00004496"/>
    </source>
</evidence>
<feature type="domain" description="CTLH" evidence="7">
    <location>
        <begin position="72"/>
        <end position="129"/>
    </location>
</feature>
<dbReference type="FunFam" id="2.130.10.10:FF:000087">
    <property type="entry name" value="WD repeat-containing protein 26 homolog"/>
    <property type="match status" value="1"/>
</dbReference>
<evidence type="ECO:0000256" key="6">
    <source>
        <dbReference type="PROSITE-ProRule" id="PRU00221"/>
    </source>
</evidence>
<dbReference type="SMART" id="SM00320">
    <property type="entry name" value="WD40"/>
    <property type="match status" value="7"/>
</dbReference>
<dbReference type="PROSITE" id="PS50294">
    <property type="entry name" value="WD_REPEATS_REGION"/>
    <property type="match status" value="3"/>
</dbReference>
<dbReference type="Gene3D" id="2.130.10.10">
    <property type="entry name" value="YVTN repeat-like/Quinoprotein amine dehydrogenase"/>
    <property type="match status" value="3"/>
</dbReference>
<dbReference type="GO" id="GO:0005737">
    <property type="term" value="C:cytoplasm"/>
    <property type="evidence" value="ECO:0007669"/>
    <property type="project" value="UniProtKB-SubCell"/>
</dbReference>
<evidence type="ECO:0000256" key="4">
    <source>
        <dbReference type="ARBA" id="ARBA00022737"/>
    </source>
</evidence>
<dbReference type="Proteomes" id="UP000516437">
    <property type="component" value="Chromosome 6"/>
</dbReference>
<dbReference type="Pfam" id="PF00400">
    <property type="entry name" value="WD40"/>
    <property type="match status" value="5"/>
</dbReference>
<dbReference type="Pfam" id="PF23627">
    <property type="entry name" value="LisH_WDR26"/>
    <property type="match status" value="1"/>
</dbReference>
<gene>
    <name evidence="8" type="ORF">CJ030_MR6G006533</name>
</gene>
<accession>A0A6A1V909</accession>
<keyword evidence="9" id="KW-1185">Reference proteome</keyword>
<evidence type="ECO:0000256" key="3">
    <source>
        <dbReference type="ARBA" id="ARBA00022574"/>
    </source>
</evidence>
<dbReference type="OrthoDB" id="972532at2759"/>
<dbReference type="InterPro" id="IPR006595">
    <property type="entry name" value="CTLH_C"/>
</dbReference>
<feature type="repeat" description="WD" evidence="6">
    <location>
        <begin position="521"/>
        <end position="553"/>
    </location>
</feature>
<evidence type="ECO:0000313" key="9">
    <source>
        <dbReference type="Proteomes" id="UP000516437"/>
    </source>
</evidence>
<evidence type="ECO:0000259" key="7">
    <source>
        <dbReference type="PROSITE" id="PS50897"/>
    </source>
</evidence>
<evidence type="ECO:0000313" key="8">
    <source>
        <dbReference type="EMBL" id="KAB1208656.1"/>
    </source>
</evidence>
<keyword evidence="3 6" id="KW-0853">WD repeat</keyword>
<dbReference type="InterPro" id="IPR036322">
    <property type="entry name" value="WD40_repeat_dom_sf"/>
</dbReference>
<evidence type="ECO:0000256" key="5">
    <source>
        <dbReference type="ARBA" id="ARBA00065067"/>
    </source>
</evidence>